<dbReference type="Proteomes" id="UP000006701">
    <property type="component" value="Unassembled WGS sequence"/>
</dbReference>
<proteinExistence type="predicted"/>
<dbReference type="OrthoDB" id="674604at2759"/>
<name>A1CRL9_ASPCL</name>
<dbReference type="GeneID" id="4701930"/>
<dbReference type="RefSeq" id="XP_001269716.1">
    <property type="nucleotide sequence ID" value="XM_001269715.1"/>
</dbReference>
<evidence type="ECO:0000313" key="2">
    <source>
        <dbReference type="Proteomes" id="UP000006701"/>
    </source>
</evidence>
<dbReference type="VEuPathDB" id="FungiDB:ACLA_030230"/>
<reference evidence="1 2" key="1">
    <citation type="journal article" date="2008" name="PLoS Genet.">
        <title>Genomic islands in the pathogenic filamentous fungus Aspergillus fumigatus.</title>
        <authorList>
            <person name="Fedorova N.D."/>
            <person name="Khaldi N."/>
            <person name="Joardar V.S."/>
            <person name="Maiti R."/>
            <person name="Amedeo P."/>
            <person name="Anderson M.J."/>
            <person name="Crabtree J."/>
            <person name="Silva J.C."/>
            <person name="Badger J.H."/>
            <person name="Albarraq A."/>
            <person name="Angiuoli S."/>
            <person name="Bussey H."/>
            <person name="Bowyer P."/>
            <person name="Cotty P.J."/>
            <person name="Dyer P.S."/>
            <person name="Egan A."/>
            <person name="Galens K."/>
            <person name="Fraser-Liggett C.M."/>
            <person name="Haas B.J."/>
            <person name="Inman J.M."/>
            <person name="Kent R."/>
            <person name="Lemieux S."/>
            <person name="Malavazi I."/>
            <person name="Orvis J."/>
            <person name="Roemer T."/>
            <person name="Ronning C.M."/>
            <person name="Sundaram J.P."/>
            <person name="Sutton G."/>
            <person name="Turner G."/>
            <person name="Venter J.C."/>
            <person name="White O.R."/>
            <person name="Whitty B.R."/>
            <person name="Youngman P."/>
            <person name="Wolfe K.H."/>
            <person name="Goldman G.H."/>
            <person name="Wortman J.R."/>
            <person name="Jiang B."/>
            <person name="Denning D.W."/>
            <person name="Nierman W.C."/>
        </authorList>
    </citation>
    <scope>NUCLEOTIDE SEQUENCE [LARGE SCALE GENOMIC DNA]</scope>
    <source>
        <strain evidence="2">ATCC 1007 / CBS 513.65 / DSM 816 / NCTC 3887 / NRRL 1</strain>
    </source>
</reference>
<sequence>MIPLFCVTFYCYPYGPGALTPSGFDLTYIKTRNTGTGKVDVNLASRRSNYETSTLEVGTTFSPEDNGVRQLIDADRDDHEDLMYIKTRNTGTGGVEVHVASAASVDPVFLFFCSSVLLPHSADFNR</sequence>
<organism evidence="1 2">
    <name type="scientific">Aspergillus clavatus (strain ATCC 1007 / CBS 513.65 / DSM 816 / NCTC 3887 / NRRL 1 / QM 1276 / 107)</name>
    <dbReference type="NCBI Taxonomy" id="344612"/>
    <lineage>
        <taxon>Eukaryota</taxon>
        <taxon>Fungi</taxon>
        <taxon>Dikarya</taxon>
        <taxon>Ascomycota</taxon>
        <taxon>Pezizomycotina</taxon>
        <taxon>Eurotiomycetes</taxon>
        <taxon>Eurotiomycetidae</taxon>
        <taxon>Eurotiales</taxon>
        <taxon>Aspergillaceae</taxon>
        <taxon>Aspergillus</taxon>
        <taxon>Aspergillus subgen. Fumigati</taxon>
    </lineage>
</organism>
<dbReference type="HOGENOM" id="CLU_1981141_0_0_1"/>
<evidence type="ECO:0000313" key="1">
    <source>
        <dbReference type="EMBL" id="EAW08290.1"/>
    </source>
</evidence>
<dbReference type="EMBL" id="DS027059">
    <property type="protein sequence ID" value="EAW08290.1"/>
    <property type="molecule type" value="Genomic_DNA"/>
</dbReference>
<keyword evidence="2" id="KW-1185">Reference proteome</keyword>
<dbReference type="AlphaFoldDB" id="A1CRL9"/>
<protein>
    <submittedName>
        <fullName evidence="1">Uncharacterized protein</fullName>
    </submittedName>
</protein>
<accession>A1CRL9</accession>
<gene>
    <name evidence="1" type="ORF">ACLA_030230</name>
</gene>
<dbReference type="KEGG" id="act:ACLA_030230"/>